<dbReference type="GO" id="GO:0016887">
    <property type="term" value="F:ATP hydrolysis activity"/>
    <property type="evidence" value="ECO:0007669"/>
    <property type="project" value="InterPro"/>
</dbReference>
<comment type="caution">
    <text evidence="5">The sequence shown here is derived from an EMBL/GenBank/DDBJ whole genome shotgun (WGS) entry which is preliminary data.</text>
</comment>
<evidence type="ECO:0000256" key="3">
    <source>
        <dbReference type="ARBA" id="ARBA00022840"/>
    </source>
</evidence>
<keyword evidence="1" id="KW-0813">Transport</keyword>
<dbReference type="PANTHER" id="PTHR42781">
    <property type="entry name" value="SPERMIDINE/PUTRESCINE IMPORT ATP-BINDING PROTEIN POTA"/>
    <property type="match status" value="1"/>
</dbReference>
<evidence type="ECO:0000256" key="1">
    <source>
        <dbReference type="ARBA" id="ARBA00022448"/>
    </source>
</evidence>
<dbReference type="Gene3D" id="3.40.50.300">
    <property type="entry name" value="P-loop containing nucleotide triphosphate hydrolases"/>
    <property type="match status" value="1"/>
</dbReference>
<dbReference type="InterPro" id="IPR003593">
    <property type="entry name" value="AAA+_ATPase"/>
</dbReference>
<evidence type="ECO:0000313" key="7">
    <source>
        <dbReference type="Proteomes" id="UP000195208"/>
    </source>
</evidence>
<reference evidence="6 7" key="1">
    <citation type="submission" date="2017-04" db="EMBL/GenBank/DDBJ databases">
        <title>Staphylococcus agnetis, a potential pathogen in the broiler production.</title>
        <authorList>
            <person name="Poulsen L."/>
        </authorList>
    </citation>
    <scope>NUCLEOTIDE SEQUENCE [LARGE SCALE GENOMIC DNA]</scope>
    <source>
        <strain evidence="6 7">723_310714_2_2_spleen</strain>
    </source>
</reference>
<evidence type="ECO:0000313" key="6">
    <source>
        <dbReference type="EMBL" id="OTW31890.1"/>
    </source>
</evidence>
<proteinExistence type="predicted"/>
<dbReference type="SMART" id="SM00382">
    <property type="entry name" value="AAA"/>
    <property type="match status" value="1"/>
</dbReference>
<dbReference type="OrthoDB" id="9802264at2"/>
<dbReference type="RefSeq" id="WP_060551624.1">
    <property type="nucleotide sequence ID" value="NZ_CP009623.1"/>
</dbReference>
<dbReference type="AlphaFoldDB" id="A0A242VHQ2"/>
<feature type="domain" description="ABC transporter" evidence="4">
    <location>
        <begin position="2"/>
        <end position="204"/>
    </location>
</feature>
<dbReference type="InterPro" id="IPR003439">
    <property type="entry name" value="ABC_transporter-like_ATP-bd"/>
</dbReference>
<reference evidence="5" key="2">
    <citation type="submission" date="2019-11" db="EMBL/GenBank/DDBJ databases">
        <title>Whole genome comparisons of Staphylococcus agnetis isolates from cattle and chickens.</title>
        <authorList>
            <person name="Rhoads D."/>
            <person name="Shwani A."/>
            <person name="Adkins P."/>
            <person name="Calcutt M."/>
            <person name="Middleton J."/>
        </authorList>
    </citation>
    <scope>NUCLEOTIDE SEQUENCE</scope>
    <source>
        <strain evidence="5">1387</strain>
    </source>
</reference>
<dbReference type="GeneID" id="57692339"/>
<evidence type="ECO:0000313" key="5">
    <source>
        <dbReference type="EMBL" id="NJI02584.1"/>
    </source>
</evidence>
<gene>
    <name evidence="6" type="ORF">B9M88_02085</name>
    <name evidence="5" type="ORF">GLV84_07070</name>
</gene>
<dbReference type="PANTHER" id="PTHR42781:SF4">
    <property type="entry name" value="SPERMIDINE_PUTRESCINE IMPORT ATP-BINDING PROTEIN POTA"/>
    <property type="match status" value="1"/>
</dbReference>
<sequence length="204" mass="23020">MLRIQLKHHINDHMIQLNIDTSYPQIYALEGVSGVGKTTLLNMIAGLRTPEEGCIILGQHTILDTQNNVNLAPQQRNIGYLFQDYQLFPHMTALENINFMHPDASHVQTLCQSLKIDHLLDAYPHQCSGGEKQRIALARALSQKPDLLLLDEPLSSLDDETKEESIALIKQIYHLWGIPIIFVTHSKYEAAQLANHVIKISVSK</sequence>
<organism evidence="5 8">
    <name type="scientific">Staphylococcus agnetis</name>
    <dbReference type="NCBI Taxonomy" id="985762"/>
    <lineage>
        <taxon>Bacteria</taxon>
        <taxon>Bacillati</taxon>
        <taxon>Bacillota</taxon>
        <taxon>Bacilli</taxon>
        <taxon>Bacillales</taxon>
        <taxon>Staphylococcaceae</taxon>
        <taxon>Staphylococcus</taxon>
    </lineage>
</organism>
<dbReference type="Proteomes" id="UP000195208">
    <property type="component" value="Unassembled WGS sequence"/>
</dbReference>
<name>A0A242VHQ2_9STAP</name>
<dbReference type="InterPro" id="IPR027417">
    <property type="entry name" value="P-loop_NTPase"/>
</dbReference>
<dbReference type="PROSITE" id="PS50893">
    <property type="entry name" value="ABC_TRANSPORTER_2"/>
    <property type="match status" value="1"/>
</dbReference>
<dbReference type="Pfam" id="PF00005">
    <property type="entry name" value="ABC_tran"/>
    <property type="match status" value="1"/>
</dbReference>
<dbReference type="InterPro" id="IPR017871">
    <property type="entry name" value="ABC_transporter-like_CS"/>
</dbReference>
<dbReference type="EMBL" id="NEFX01000003">
    <property type="protein sequence ID" value="OTW31890.1"/>
    <property type="molecule type" value="Genomic_DNA"/>
</dbReference>
<evidence type="ECO:0000313" key="8">
    <source>
        <dbReference type="Proteomes" id="UP000646308"/>
    </source>
</evidence>
<evidence type="ECO:0000256" key="2">
    <source>
        <dbReference type="ARBA" id="ARBA00022741"/>
    </source>
</evidence>
<keyword evidence="2" id="KW-0547">Nucleotide-binding</keyword>
<dbReference type="SUPFAM" id="SSF52540">
    <property type="entry name" value="P-loop containing nucleoside triphosphate hydrolases"/>
    <property type="match status" value="1"/>
</dbReference>
<dbReference type="KEGG" id="sagq:EP23_07065"/>
<evidence type="ECO:0000259" key="4">
    <source>
        <dbReference type="PROSITE" id="PS50893"/>
    </source>
</evidence>
<dbReference type="Proteomes" id="UP000646308">
    <property type="component" value="Unassembled WGS sequence"/>
</dbReference>
<dbReference type="EMBL" id="WMFL01000079">
    <property type="protein sequence ID" value="NJI02584.1"/>
    <property type="molecule type" value="Genomic_DNA"/>
</dbReference>
<accession>A0A242VHQ2</accession>
<keyword evidence="3 5" id="KW-0067">ATP-binding</keyword>
<dbReference type="InterPro" id="IPR050093">
    <property type="entry name" value="ABC_SmlMolc_Importer"/>
</dbReference>
<dbReference type="PROSITE" id="PS00211">
    <property type="entry name" value="ABC_TRANSPORTER_1"/>
    <property type="match status" value="1"/>
</dbReference>
<keyword evidence="7" id="KW-1185">Reference proteome</keyword>
<protein>
    <submittedName>
        <fullName evidence="5">ATP-binding cassette domain-containing protein</fullName>
    </submittedName>
    <submittedName>
        <fullName evidence="6">Molybdenum ABC transporter ATP-binding protein</fullName>
    </submittedName>
</protein>
<dbReference type="GO" id="GO:0005524">
    <property type="term" value="F:ATP binding"/>
    <property type="evidence" value="ECO:0007669"/>
    <property type="project" value="UniProtKB-KW"/>
</dbReference>